<dbReference type="EMBL" id="QSEF01000004">
    <property type="protein sequence ID" value="RGZ50295.1"/>
    <property type="molecule type" value="Genomic_DNA"/>
</dbReference>
<organism evidence="2 3">
    <name type="scientific">Parabacteroides merdae</name>
    <dbReference type="NCBI Taxonomy" id="46503"/>
    <lineage>
        <taxon>Bacteria</taxon>
        <taxon>Pseudomonadati</taxon>
        <taxon>Bacteroidota</taxon>
        <taxon>Bacteroidia</taxon>
        <taxon>Bacteroidales</taxon>
        <taxon>Tannerellaceae</taxon>
        <taxon>Parabacteroides</taxon>
    </lineage>
</organism>
<dbReference type="AlphaFoldDB" id="A0A414XL79"/>
<evidence type="ECO:0000313" key="4">
    <source>
        <dbReference type="Proteomes" id="UP000285173"/>
    </source>
</evidence>
<reference evidence="3 4" key="1">
    <citation type="submission" date="2018-08" db="EMBL/GenBank/DDBJ databases">
        <title>A genome reference for cultivated species of the human gut microbiota.</title>
        <authorList>
            <person name="Zou Y."/>
            <person name="Xue W."/>
            <person name="Luo G."/>
        </authorList>
    </citation>
    <scope>NUCLEOTIDE SEQUENCE [LARGE SCALE GENOMIC DNA]</scope>
    <source>
        <strain evidence="2 3">AM16-50</strain>
        <strain evidence="1 4">AM50-15</strain>
    </source>
</reference>
<name>A0A414XL79_9BACT</name>
<dbReference type="EMBL" id="QRKC01000011">
    <property type="protein sequence ID" value="RHH74680.1"/>
    <property type="molecule type" value="Genomic_DNA"/>
</dbReference>
<dbReference type="RefSeq" id="WP_122202669.1">
    <property type="nucleotide sequence ID" value="NZ_QRKC01000011.1"/>
</dbReference>
<dbReference type="Proteomes" id="UP000285173">
    <property type="component" value="Unassembled WGS sequence"/>
</dbReference>
<dbReference type="Proteomes" id="UP000283732">
    <property type="component" value="Unassembled WGS sequence"/>
</dbReference>
<protein>
    <submittedName>
        <fullName evidence="2">Uncharacterized protein</fullName>
    </submittedName>
</protein>
<proteinExistence type="predicted"/>
<evidence type="ECO:0000313" key="2">
    <source>
        <dbReference type="EMBL" id="RHH74680.1"/>
    </source>
</evidence>
<gene>
    <name evidence="2" type="ORF">DW191_17345</name>
    <name evidence="1" type="ORF">DW986_03245</name>
</gene>
<evidence type="ECO:0000313" key="3">
    <source>
        <dbReference type="Proteomes" id="UP000283732"/>
    </source>
</evidence>
<accession>A0A414XL79</accession>
<evidence type="ECO:0000313" key="1">
    <source>
        <dbReference type="EMBL" id="RGZ50295.1"/>
    </source>
</evidence>
<sequence>MSTLVLTVAACITRHERTLKTYKEMYERSRSATRKQSLAMSIETLEATIYHLRKLLTKGTIA</sequence>
<comment type="caution">
    <text evidence="2">The sequence shown here is derived from an EMBL/GenBank/DDBJ whole genome shotgun (WGS) entry which is preliminary data.</text>
</comment>